<dbReference type="Gene3D" id="2.60.120.10">
    <property type="entry name" value="Jelly Rolls"/>
    <property type="match status" value="1"/>
</dbReference>
<evidence type="ECO:0000313" key="10">
    <source>
        <dbReference type="Proteomes" id="UP000613160"/>
    </source>
</evidence>
<evidence type="ECO:0000313" key="9">
    <source>
        <dbReference type="EMBL" id="GGD06987.1"/>
    </source>
</evidence>
<dbReference type="Pfam" id="PF07385">
    <property type="entry name" value="Lyx_isomer"/>
    <property type="match status" value="1"/>
</dbReference>
<reference evidence="9" key="2">
    <citation type="submission" date="2020-09" db="EMBL/GenBank/DDBJ databases">
        <authorList>
            <person name="Sun Q."/>
            <person name="Zhou Y."/>
        </authorList>
    </citation>
    <scope>NUCLEOTIDE SEQUENCE</scope>
    <source>
        <strain evidence="9">CGMCC 1.15493</strain>
    </source>
</reference>
<keyword evidence="5" id="KW-0119">Carbohydrate metabolism</keyword>
<evidence type="ECO:0000256" key="6">
    <source>
        <dbReference type="ARBA" id="ARBA00044907"/>
    </source>
</evidence>
<dbReference type="InterPro" id="IPR011051">
    <property type="entry name" value="RmlC_Cupin_sf"/>
</dbReference>
<dbReference type="InterPro" id="IPR047581">
    <property type="entry name" value="EcSI_cupin"/>
</dbReference>
<reference evidence="9" key="1">
    <citation type="journal article" date="2014" name="Int. J. Syst. Evol. Microbiol.">
        <title>Complete genome sequence of Corynebacterium casei LMG S-19264T (=DSM 44701T), isolated from a smear-ripened cheese.</title>
        <authorList>
            <consortium name="US DOE Joint Genome Institute (JGI-PGF)"/>
            <person name="Walter F."/>
            <person name="Albersmeier A."/>
            <person name="Kalinowski J."/>
            <person name="Ruckert C."/>
        </authorList>
    </citation>
    <scope>NUCLEOTIDE SEQUENCE</scope>
    <source>
        <strain evidence="9">CGMCC 1.15493</strain>
    </source>
</reference>
<gene>
    <name evidence="9" type="ORF">GCM10011335_07490</name>
</gene>
<dbReference type="RefSeq" id="WP_188849186.1">
    <property type="nucleotide sequence ID" value="NZ_BMJJ01000001.1"/>
</dbReference>
<keyword evidence="10" id="KW-1185">Reference proteome</keyword>
<dbReference type="Proteomes" id="UP000613160">
    <property type="component" value="Unassembled WGS sequence"/>
</dbReference>
<evidence type="ECO:0000256" key="3">
    <source>
        <dbReference type="ARBA" id="ARBA00023211"/>
    </source>
</evidence>
<protein>
    <recommendedName>
        <fullName evidence="8">D-lyxose ketol-isomerase</fullName>
        <ecNumber evidence="8">5.3.1.15</ecNumber>
    </recommendedName>
</protein>
<dbReference type="InterPro" id="IPR010864">
    <property type="entry name" value="D-lyxose_isomer"/>
</dbReference>
<keyword evidence="2" id="KW-0479">Metal-binding</keyword>
<comment type="catalytic activity">
    <reaction evidence="6">
        <text>D-lyxose = D-xylulose</text>
        <dbReference type="Rhea" id="RHEA:14201"/>
        <dbReference type="ChEBI" id="CHEBI:16789"/>
        <dbReference type="ChEBI" id="CHEBI:17140"/>
        <dbReference type="EC" id="5.3.1.15"/>
    </reaction>
</comment>
<comment type="similarity">
    <text evidence="7">Belongs to the D-lyxose ketol-isomerase family.</text>
</comment>
<dbReference type="EC" id="5.3.1.15" evidence="8"/>
<name>A0A917D6J9_9HYPH</name>
<dbReference type="CDD" id="cd20309">
    <property type="entry name" value="cupin_EcSI"/>
    <property type="match status" value="1"/>
</dbReference>
<comment type="cofactor">
    <cofactor evidence="1">
        <name>Mn(2+)</name>
        <dbReference type="ChEBI" id="CHEBI:29035"/>
    </cofactor>
</comment>
<keyword evidence="4" id="KW-0413">Isomerase</keyword>
<evidence type="ECO:0000256" key="5">
    <source>
        <dbReference type="ARBA" id="ARBA00023277"/>
    </source>
</evidence>
<proteinExistence type="inferred from homology"/>
<dbReference type="SUPFAM" id="SSF51182">
    <property type="entry name" value="RmlC-like cupins"/>
    <property type="match status" value="1"/>
</dbReference>
<organism evidence="9 10">
    <name type="scientific">Aureimonas glaciei</name>
    <dbReference type="NCBI Taxonomy" id="1776957"/>
    <lineage>
        <taxon>Bacteria</taxon>
        <taxon>Pseudomonadati</taxon>
        <taxon>Pseudomonadota</taxon>
        <taxon>Alphaproteobacteria</taxon>
        <taxon>Hyphomicrobiales</taxon>
        <taxon>Aurantimonadaceae</taxon>
        <taxon>Aureimonas</taxon>
    </lineage>
</organism>
<dbReference type="InterPro" id="IPR014710">
    <property type="entry name" value="RmlC-like_jellyroll"/>
</dbReference>
<dbReference type="AlphaFoldDB" id="A0A917D6J9"/>
<dbReference type="GO" id="GO:0046872">
    <property type="term" value="F:metal ion binding"/>
    <property type="evidence" value="ECO:0007669"/>
    <property type="project" value="UniProtKB-KW"/>
</dbReference>
<accession>A0A917D6J9</accession>
<comment type="caution">
    <text evidence="9">The sequence shown here is derived from an EMBL/GenBank/DDBJ whole genome shotgun (WGS) entry which is preliminary data.</text>
</comment>
<evidence type="ECO:0000256" key="7">
    <source>
        <dbReference type="ARBA" id="ARBA00044951"/>
    </source>
</evidence>
<evidence type="ECO:0000256" key="8">
    <source>
        <dbReference type="ARBA" id="ARBA00044972"/>
    </source>
</evidence>
<keyword evidence="3" id="KW-0464">Manganese</keyword>
<evidence type="ECO:0000256" key="1">
    <source>
        <dbReference type="ARBA" id="ARBA00001936"/>
    </source>
</evidence>
<sequence>MKRSRVNEILTEGDAFIRSFGYVMPPFAYLSPEEMEARAADLTQIRERRLGWDVTDYGKGNFDSLGLFLFTVRNGDNADLASGRGMLYAEKIMISRRDQISPMHRHNIKAEDIINRGGGTLTLQLFSRAPDGGIDEEAPVSVFCDGIARTLAAGDKLRLTPGESVTLMPNHWHAFWGEGADVLIGEVSTVNDDVTDNIFREPIGRFSTIEEDEAPMHLLVSDYDRFFAREG</sequence>
<dbReference type="EMBL" id="BMJJ01000001">
    <property type="protein sequence ID" value="GGD06987.1"/>
    <property type="molecule type" value="Genomic_DNA"/>
</dbReference>
<evidence type="ECO:0000256" key="4">
    <source>
        <dbReference type="ARBA" id="ARBA00023235"/>
    </source>
</evidence>
<evidence type="ECO:0000256" key="2">
    <source>
        <dbReference type="ARBA" id="ARBA00022723"/>
    </source>
</evidence>
<dbReference type="GO" id="GO:0047828">
    <property type="term" value="F:D-lyxose ketol-isomerase activity"/>
    <property type="evidence" value="ECO:0007669"/>
    <property type="project" value="UniProtKB-EC"/>
</dbReference>